<evidence type="ECO:0000313" key="4">
    <source>
        <dbReference type="WBParaSite" id="DME_0000933901-mRNA-1"/>
    </source>
</evidence>
<organism evidence="2 4">
    <name type="scientific">Dracunculus medinensis</name>
    <name type="common">Guinea worm</name>
    <dbReference type="NCBI Taxonomy" id="318479"/>
    <lineage>
        <taxon>Eukaryota</taxon>
        <taxon>Metazoa</taxon>
        <taxon>Ecdysozoa</taxon>
        <taxon>Nematoda</taxon>
        <taxon>Chromadorea</taxon>
        <taxon>Rhabditida</taxon>
        <taxon>Spirurina</taxon>
        <taxon>Dracunculoidea</taxon>
        <taxon>Dracunculidae</taxon>
        <taxon>Dracunculus</taxon>
    </lineage>
</organism>
<dbReference type="AlphaFoldDB" id="A0A0N4UN71"/>
<name>A0A0N4UN71_DRAME</name>
<evidence type="ECO:0000313" key="1">
    <source>
        <dbReference type="EMBL" id="VDN53088.1"/>
    </source>
</evidence>
<dbReference type="EMBL" id="UYYG01000101">
    <property type="protein sequence ID" value="VDN53088.1"/>
    <property type="molecule type" value="Genomic_DNA"/>
</dbReference>
<dbReference type="WBParaSite" id="DME_0000933901-mRNA-1">
    <property type="protein sequence ID" value="DME_0000933901-mRNA-1"/>
    <property type="gene ID" value="DME_0000933901"/>
</dbReference>
<reference evidence="4" key="1">
    <citation type="submission" date="2017-02" db="UniProtKB">
        <authorList>
            <consortium name="WormBaseParasite"/>
        </authorList>
    </citation>
    <scope>IDENTIFICATION</scope>
</reference>
<proteinExistence type="predicted"/>
<dbReference type="Proteomes" id="UP000274756">
    <property type="component" value="Unassembled WGS sequence"/>
</dbReference>
<reference evidence="1 3" key="2">
    <citation type="submission" date="2018-11" db="EMBL/GenBank/DDBJ databases">
        <authorList>
            <consortium name="Pathogen Informatics"/>
        </authorList>
    </citation>
    <scope>NUCLEOTIDE SEQUENCE [LARGE SCALE GENOMIC DNA]</scope>
</reference>
<evidence type="ECO:0000313" key="3">
    <source>
        <dbReference type="Proteomes" id="UP000274756"/>
    </source>
</evidence>
<dbReference type="OrthoDB" id="10255539at2759"/>
<keyword evidence="3" id="KW-1185">Reference proteome</keyword>
<dbReference type="Proteomes" id="UP000038040">
    <property type="component" value="Unplaced"/>
</dbReference>
<sequence>IIINGRNTYTLNGTAATNSRVADLFRSVGLNVNNPHFLIMQGRITKVLNTKPMEILGMIEEAAGTRMYEAKKQSALRTVEKKEGKMAEIKQVMEEDILPKVEKLKRDRCDYLEYQRIDREVELWNEN</sequence>
<dbReference type="InterPro" id="IPR027417">
    <property type="entry name" value="P-loop_NTPase"/>
</dbReference>
<evidence type="ECO:0000313" key="2">
    <source>
        <dbReference type="Proteomes" id="UP000038040"/>
    </source>
</evidence>
<dbReference type="Gene3D" id="3.40.50.300">
    <property type="entry name" value="P-loop containing nucleotide triphosphate hydrolases"/>
    <property type="match status" value="1"/>
</dbReference>
<protein>
    <submittedName>
        <fullName evidence="4">SMC_N domain-containing protein</fullName>
    </submittedName>
</protein>
<accession>A0A0N4UN71</accession>
<dbReference type="STRING" id="318479.A0A0N4UN71"/>
<gene>
    <name evidence="1" type="ORF">DME_LOCUS3061</name>
</gene>
<dbReference type="SUPFAM" id="SSF52540">
    <property type="entry name" value="P-loop containing nucleoside triphosphate hydrolases"/>
    <property type="match status" value="1"/>
</dbReference>
<dbReference type="PANTHER" id="PTHR43977">
    <property type="entry name" value="STRUCTURAL MAINTENANCE OF CHROMOSOMES PROTEIN 3"/>
    <property type="match status" value="1"/>
</dbReference>